<keyword evidence="4" id="KW-1185">Reference proteome</keyword>
<feature type="compositionally biased region" description="Basic and acidic residues" evidence="2">
    <location>
        <begin position="64"/>
        <end position="84"/>
    </location>
</feature>
<evidence type="ECO:0000256" key="2">
    <source>
        <dbReference type="SAM" id="MobiDB-lite"/>
    </source>
</evidence>
<organism evidence="3 4">
    <name type="scientific">Seminavis robusta</name>
    <dbReference type="NCBI Taxonomy" id="568900"/>
    <lineage>
        <taxon>Eukaryota</taxon>
        <taxon>Sar</taxon>
        <taxon>Stramenopiles</taxon>
        <taxon>Ochrophyta</taxon>
        <taxon>Bacillariophyta</taxon>
        <taxon>Bacillariophyceae</taxon>
        <taxon>Bacillariophycidae</taxon>
        <taxon>Naviculales</taxon>
        <taxon>Naviculaceae</taxon>
        <taxon>Seminavis</taxon>
    </lineage>
</organism>
<comment type="similarity">
    <text evidence="1">Belongs to the BCP1 family.</text>
</comment>
<feature type="compositionally biased region" description="Low complexity" evidence="2">
    <location>
        <begin position="85"/>
        <end position="102"/>
    </location>
</feature>
<dbReference type="GO" id="GO:0005634">
    <property type="term" value="C:nucleus"/>
    <property type="evidence" value="ECO:0007669"/>
    <property type="project" value="TreeGrafter"/>
</dbReference>
<evidence type="ECO:0000313" key="4">
    <source>
        <dbReference type="Proteomes" id="UP001153069"/>
    </source>
</evidence>
<feature type="compositionally biased region" description="Basic and acidic residues" evidence="2">
    <location>
        <begin position="1"/>
        <end position="22"/>
    </location>
</feature>
<comment type="caution">
    <text evidence="3">The sequence shown here is derived from an EMBL/GenBank/DDBJ whole genome shotgun (WGS) entry which is preliminary data.</text>
</comment>
<dbReference type="EMBL" id="CAICTM010000756">
    <property type="protein sequence ID" value="CAB9516047.1"/>
    <property type="molecule type" value="Genomic_DNA"/>
</dbReference>
<dbReference type="Pfam" id="PF13862">
    <property type="entry name" value="BCCIP"/>
    <property type="match status" value="1"/>
</dbReference>
<dbReference type="PANTHER" id="PTHR13261:SF0">
    <property type="entry name" value="BRCA2 AND CDKN1A-INTERACTING PROTEIN"/>
    <property type="match status" value="1"/>
</dbReference>
<feature type="compositionally biased region" description="Acidic residues" evidence="2">
    <location>
        <begin position="23"/>
        <end position="38"/>
    </location>
</feature>
<feature type="compositionally biased region" description="Basic residues" evidence="2">
    <location>
        <begin position="103"/>
        <end position="112"/>
    </location>
</feature>
<dbReference type="Proteomes" id="UP001153069">
    <property type="component" value="Unassembled WGS sequence"/>
</dbReference>
<sequence>MTKTEKDETEIPKAEAAAKREGSDDDSVSSEEEEDDLGLEGVLIRNPDASSSSSSEEEDDEEDQKMPAKKSDDSKSNSKSDKDNNNNNNNNRKRPSSSPQQKQTKKRTKKTRQAGPEIINVEFTFHDFDEKFFHGVKSLLHESSPVYQLHASALTDLMIENISVGTVCSTEGDGVNVFGFASILNVTTYGDKPCIQYLKKICLDHCPAERKQEMQHVLSGKTARPAGFYFHGRMVNMPLEINEVLQQQLVLDMDWAVENAEGGEAERKSLDFGAFVRMAPAHMDGGALIYRFFDDEIFATNAEFVYNVPAPQSFGSEEKLMVSIIVLTKTGHRAAMKELKQMVGSTGNSS</sequence>
<reference evidence="3" key="1">
    <citation type="submission" date="2020-06" db="EMBL/GenBank/DDBJ databases">
        <authorList>
            <consortium name="Plant Systems Biology data submission"/>
        </authorList>
    </citation>
    <scope>NUCLEOTIDE SEQUENCE</scope>
    <source>
        <strain evidence="3">D6</strain>
    </source>
</reference>
<evidence type="ECO:0000313" key="3">
    <source>
        <dbReference type="EMBL" id="CAB9516047.1"/>
    </source>
</evidence>
<dbReference type="OrthoDB" id="27543at2759"/>
<protein>
    <submittedName>
        <fullName evidence="3">Protein BCCIP homolog</fullName>
    </submittedName>
</protein>
<dbReference type="PANTHER" id="PTHR13261">
    <property type="entry name" value="BRCA2 AND CDKN1A INTERACTING PROTEIN"/>
    <property type="match status" value="1"/>
</dbReference>
<evidence type="ECO:0000256" key="1">
    <source>
        <dbReference type="ARBA" id="ARBA00006781"/>
    </source>
</evidence>
<proteinExistence type="inferred from homology"/>
<name>A0A9N8E7N3_9STRA</name>
<dbReference type="AlphaFoldDB" id="A0A9N8E7N3"/>
<dbReference type="InterPro" id="IPR025602">
    <property type="entry name" value="BCP1_family"/>
</dbReference>
<accession>A0A9N8E7N3</accession>
<gene>
    <name evidence="3" type="ORF">SEMRO_757_G197910.1</name>
</gene>
<feature type="region of interest" description="Disordered" evidence="2">
    <location>
        <begin position="1"/>
        <end position="115"/>
    </location>
</feature>